<evidence type="ECO:0000313" key="3">
    <source>
        <dbReference type="Proteomes" id="UP000738325"/>
    </source>
</evidence>
<sequence length="1134" mass="122619">MSTQRFGPASPSSMLDSPLSPTYSRSFPSDDTSFTSTRREPINVPIPAKSARPHDKPFHEPSSISSSPRLSLSPIGSAAGVMKKLLRRRRGNTNSSDGGGVTAAAPASRVAATAAGPSSLATVPSFIIVGGHGGMAAGATVYDTEPFQPFSPSFSHHPTVITSLSSPQSPTTPTSPSPKSPPISQSMFTRITGRDLHRQQQQHPLQISAPILTSSSILLSPRSRSRLGTLMDVPMVNGSLVVSSTLTRKKFNRRSLSADSLMTAKVQRPLGLGKSSDSSLSATARPWKQASLESLIEKDYSATAAKGVHPRDYIQKHDSRHGRGYDTRAAADLEFYKTSVEFLNTHYSRNCAADNWATRNKRKPSIPMRRQSESSLLCKILEVTRDTSLTTEPEIAIHVPRMIHDISAGITIQVDAEDSDSDDGSDFGLGSYWKDLEPTCSSSSDIETEPEEYRSLLSSVDIMMVSSISSPTLYYDCLKSRNLVRTYLTMEQCKFDEVIDYGFPSAEVIDDKDGKTKDCRFLTLRLTLTPWHARADESKLYGMPADFKKPIPPRGMVNKFLTRTSAMLSSSPPRAALCLAAVATASATGASTSDSSSTSGSVDAKQSHHSRAKDIRLHASDNGGLPAKVQVQQVPSTATTPSPSSSLSSSPGVHPFSGDAIDSTSHHGHANAPVHASPRGGLRGVGEGSEAHNANGSLPKNKVDASALRKEKGFRITDVNSTGMAPHHHRYYHHPTLNLAPSLSPALIPLPLSALVSPSTPSLSYSTIGNNTNIDHSVRPVEFLSRDPDSCCSSTPTTPSPTTALHHLENHPYHHQQQHHYQLQFPRKGSLSALSLPMNSHNAAWPTSCTTPEGPYSAGNSNNMSVPPVIPPRRKASSPAIFFNNDADERRYQSPMRAETAPYSLSCTDLTATNTAMIAPRPKLTAKAAQRPSVSSTPSLCFSPSPWVKNACVEDDMTLPIPIPGAASYNNINDITNMDNSGARYRHQYHHPQQQQQHQHHYTTAAANGATTDSDIYGGIATTTSATMTSIAVMRTPRAPARKRTDMMDITRGTADTSNYSNTHHAQSYQVRSAGATATGVTTTLTTHESIYNHHQYQHQQLQRDQNGHGQARVDGHNNMYISRGQYSQPINSH</sequence>
<feature type="compositionally biased region" description="Low complexity" evidence="1">
    <location>
        <begin position="161"/>
        <end position="172"/>
    </location>
</feature>
<dbReference type="AlphaFoldDB" id="A0A9P6RET1"/>
<dbReference type="OrthoDB" id="5380370at2759"/>
<feature type="compositionally biased region" description="Polar residues" evidence="1">
    <location>
        <begin position="1125"/>
        <end position="1134"/>
    </location>
</feature>
<dbReference type="EMBL" id="JAAAIP010000513">
    <property type="protein sequence ID" value="KAG0315804.1"/>
    <property type="molecule type" value="Genomic_DNA"/>
</dbReference>
<evidence type="ECO:0000256" key="1">
    <source>
        <dbReference type="SAM" id="MobiDB-lite"/>
    </source>
</evidence>
<comment type="caution">
    <text evidence="2">The sequence shown here is derived from an EMBL/GenBank/DDBJ whole genome shotgun (WGS) entry which is preliminary data.</text>
</comment>
<feature type="region of interest" description="Disordered" evidence="1">
    <location>
        <begin position="1103"/>
        <end position="1134"/>
    </location>
</feature>
<feature type="compositionally biased region" description="Low complexity" evidence="1">
    <location>
        <begin position="589"/>
        <end position="604"/>
    </location>
</feature>
<feature type="region of interest" description="Disordered" evidence="1">
    <location>
        <begin position="1"/>
        <end position="73"/>
    </location>
</feature>
<feature type="compositionally biased region" description="Low complexity" evidence="1">
    <location>
        <begin position="8"/>
        <end position="36"/>
    </location>
</feature>
<feature type="compositionally biased region" description="Low complexity" evidence="1">
    <location>
        <begin position="61"/>
        <end position="73"/>
    </location>
</feature>
<feature type="region of interest" description="Disordered" evidence="1">
    <location>
        <begin position="589"/>
        <end position="611"/>
    </location>
</feature>
<gene>
    <name evidence="2" type="ORF">BGZ99_007257</name>
</gene>
<proteinExistence type="predicted"/>
<protein>
    <submittedName>
        <fullName evidence="2">Uncharacterized protein</fullName>
    </submittedName>
</protein>
<accession>A0A9P6RET1</accession>
<organism evidence="2 3">
    <name type="scientific">Dissophora globulifera</name>
    <dbReference type="NCBI Taxonomy" id="979702"/>
    <lineage>
        <taxon>Eukaryota</taxon>
        <taxon>Fungi</taxon>
        <taxon>Fungi incertae sedis</taxon>
        <taxon>Mucoromycota</taxon>
        <taxon>Mortierellomycotina</taxon>
        <taxon>Mortierellomycetes</taxon>
        <taxon>Mortierellales</taxon>
        <taxon>Mortierellaceae</taxon>
        <taxon>Dissophora</taxon>
    </lineage>
</organism>
<name>A0A9P6RET1_9FUNG</name>
<dbReference type="Proteomes" id="UP000738325">
    <property type="component" value="Unassembled WGS sequence"/>
</dbReference>
<keyword evidence="3" id="KW-1185">Reference proteome</keyword>
<feature type="region of interest" description="Disordered" evidence="1">
    <location>
        <begin position="632"/>
        <end position="705"/>
    </location>
</feature>
<evidence type="ECO:0000313" key="2">
    <source>
        <dbReference type="EMBL" id="KAG0315804.1"/>
    </source>
</evidence>
<reference evidence="2" key="1">
    <citation type="journal article" date="2020" name="Fungal Divers.">
        <title>Resolving the Mortierellaceae phylogeny through synthesis of multi-gene phylogenetics and phylogenomics.</title>
        <authorList>
            <person name="Vandepol N."/>
            <person name="Liber J."/>
            <person name="Desiro A."/>
            <person name="Na H."/>
            <person name="Kennedy M."/>
            <person name="Barry K."/>
            <person name="Grigoriev I.V."/>
            <person name="Miller A.N."/>
            <person name="O'Donnell K."/>
            <person name="Stajich J.E."/>
            <person name="Bonito G."/>
        </authorList>
    </citation>
    <scope>NUCLEOTIDE SEQUENCE</scope>
    <source>
        <strain evidence="2">REB-010B</strain>
    </source>
</reference>
<feature type="region of interest" description="Disordered" evidence="1">
    <location>
        <begin position="153"/>
        <end position="185"/>
    </location>
</feature>
<feature type="compositionally biased region" description="Low complexity" evidence="1">
    <location>
        <begin position="635"/>
        <end position="651"/>
    </location>
</feature>